<feature type="transmembrane region" description="Helical" evidence="1">
    <location>
        <begin position="6"/>
        <end position="23"/>
    </location>
</feature>
<gene>
    <name evidence="2" type="ORF">UFOPK3773_02376</name>
</gene>
<protein>
    <submittedName>
        <fullName evidence="2">Unannotated protein</fullName>
    </submittedName>
</protein>
<keyword evidence="1" id="KW-0472">Membrane</keyword>
<accession>A0A6J7LH68</accession>
<sequence>MAQGLLITGIVLVVLGVVLLLAGRSGERGYWLQRDPTEVAGQDDTTITEVAKHLGEYALRGRRPSLRIMAISMILVIIGVVCALLGGLLSVLG</sequence>
<dbReference type="EMBL" id="CAFBNF010000402">
    <property type="protein sequence ID" value="CAB4965319.1"/>
    <property type="molecule type" value="Genomic_DNA"/>
</dbReference>
<feature type="transmembrane region" description="Helical" evidence="1">
    <location>
        <begin position="68"/>
        <end position="92"/>
    </location>
</feature>
<evidence type="ECO:0000256" key="1">
    <source>
        <dbReference type="SAM" id="Phobius"/>
    </source>
</evidence>
<proteinExistence type="predicted"/>
<evidence type="ECO:0000313" key="2">
    <source>
        <dbReference type="EMBL" id="CAB4965319.1"/>
    </source>
</evidence>
<organism evidence="2">
    <name type="scientific">freshwater metagenome</name>
    <dbReference type="NCBI Taxonomy" id="449393"/>
    <lineage>
        <taxon>unclassified sequences</taxon>
        <taxon>metagenomes</taxon>
        <taxon>ecological metagenomes</taxon>
    </lineage>
</organism>
<keyword evidence="1" id="KW-1133">Transmembrane helix</keyword>
<dbReference type="AlphaFoldDB" id="A0A6J7LH68"/>
<keyword evidence="1" id="KW-0812">Transmembrane</keyword>
<reference evidence="2" key="1">
    <citation type="submission" date="2020-05" db="EMBL/GenBank/DDBJ databases">
        <authorList>
            <person name="Chiriac C."/>
            <person name="Salcher M."/>
            <person name="Ghai R."/>
            <person name="Kavagutti S V."/>
        </authorList>
    </citation>
    <scope>NUCLEOTIDE SEQUENCE</scope>
</reference>
<name>A0A6J7LH68_9ZZZZ</name>